<keyword evidence="3" id="KW-1185">Reference proteome</keyword>
<dbReference type="PANTHER" id="PTHR34277">
    <property type="entry name" value="CLAVATA3/ESR (CLE)-RELATED PROTEIN 26"/>
    <property type="match status" value="1"/>
</dbReference>
<dbReference type="AlphaFoldDB" id="A0A6J1DAM7"/>
<dbReference type="InterPro" id="IPR039316">
    <property type="entry name" value="CLE25/26"/>
</dbReference>
<dbReference type="RefSeq" id="XP_022151235.1">
    <property type="nucleotide sequence ID" value="XM_022295543.1"/>
</dbReference>
<evidence type="ECO:0000256" key="1">
    <source>
        <dbReference type="SAM" id="MobiDB-lite"/>
    </source>
</evidence>
<sequence length="102" mass="11285">MRSEGNLCLFSYLKFLLQALVVGLFLWILMVGLPESRERPAVETTNGLLATVGSHVKQVKVLPNNNHQDLDLNFMSKVRVPKGPDPIHNRRVGINGGPPSRA</sequence>
<evidence type="ECO:0000256" key="2">
    <source>
        <dbReference type="SAM" id="Phobius"/>
    </source>
</evidence>
<evidence type="ECO:0000313" key="3">
    <source>
        <dbReference type="Proteomes" id="UP000504603"/>
    </source>
</evidence>
<keyword evidence="2" id="KW-1133">Transmembrane helix</keyword>
<dbReference type="Proteomes" id="UP000504603">
    <property type="component" value="Unplaced"/>
</dbReference>
<feature type="region of interest" description="Disordered" evidence="1">
    <location>
        <begin position="82"/>
        <end position="102"/>
    </location>
</feature>
<gene>
    <name evidence="4" type="primary">LOC111019209</name>
</gene>
<reference evidence="4" key="1">
    <citation type="submission" date="2025-08" db="UniProtKB">
        <authorList>
            <consortium name="RefSeq"/>
        </authorList>
    </citation>
    <scope>IDENTIFICATION</scope>
    <source>
        <strain evidence="4">OHB3-1</strain>
    </source>
</reference>
<feature type="transmembrane region" description="Helical" evidence="2">
    <location>
        <begin position="12"/>
        <end position="33"/>
    </location>
</feature>
<organism evidence="3 4">
    <name type="scientific">Momordica charantia</name>
    <name type="common">Bitter gourd</name>
    <name type="synonym">Balsam pear</name>
    <dbReference type="NCBI Taxonomy" id="3673"/>
    <lineage>
        <taxon>Eukaryota</taxon>
        <taxon>Viridiplantae</taxon>
        <taxon>Streptophyta</taxon>
        <taxon>Embryophyta</taxon>
        <taxon>Tracheophyta</taxon>
        <taxon>Spermatophyta</taxon>
        <taxon>Magnoliopsida</taxon>
        <taxon>eudicotyledons</taxon>
        <taxon>Gunneridae</taxon>
        <taxon>Pentapetalae</taxon>
        <taxon>rosids</taxon>
        <taxon>fabids</taxon>
        <taxon>Cucurbitales</taxon>
        <taxon>Cucurbitaceae</taxon>
        <taxon>Momordiceae</taxon>
        <taxon>Momordica</taxon>
    </lineage>
</organism>
<dbReference type="PANTHER" id="PTHR34277:SF2">
    <property type="entry name" value="CLAVATA3_ESR (CLE)-RELATED PROTEIN 26"/>
    <property type="match status" value="1"/>
</dbReference>
<protein>
    <submittedName>
        <fullName evidence="4">Uncharacterized protein LOC111019209</fullName>
    </submittedName>
</protein>
<proteinExistence type="predicted"/>
<dbReference type="OrthoDB" id="1910203at2759"/>
<dbReference type="KEGG" id="mcha:111019209"/>
<dbReference type="GeneID" id="111019209"/>
<keyword evidence="2" id="KW-0812">Transmembrane</keyword>
<accession>A0A6J1DAM7</accession>
<name>A0A6J1DAM7_MOMCH</name>
<evidence type="ECO:0000313" key="4">
    <source>
        <dbReference type="RefSeq" id="XP_022151235.1"/>
    </source>
</evidence>
<keyword evidence="2" id="KW-0472">Membrane</keyword>